<feature type="non-terminal residue" evidence="1">
    <location>
        <position position="1"/>
    </location>
</feature>
<feature type="non-terminal residue" evidence="1">
    <location>
        <position position="164"/>
    </location>
</feature>
<proteinExistence type="predicted"/>
<protein>
    <submittedName>
        <fullName evidence="1">Uncharacterized protein</fullName>
    </submittedName>
</protein>
<dbReference type="Proteomes" id="UP001519887">
    <property type="component" value="Unassembled WGS sequence"/>
</dbReference>
<keyword evidence="2" id="KW-1185">Reference proteome</keyword>
<accession>A0ABS7CL92</accession>
<name>A0ABS7CL92_9BACL</name>
<evidence type="ECO:0000313" key="2">
    <source>
        <dbReference type="Proteomes" id="UP001519887"/>
    </source>
</evidence>
<reference evidence="1 2" key="1">
    <citation type="submission" date="2021-07" db="EMBL/GenBank/DDBJ databases">
        <title>Paenibacillus radiodurans sp. nov., isolated from the southeastern edge of Tengger Desert.</title>
        <authorList>
            <person name="Zhang G."/>
        </authorList>
    </citation>
    <scope>NUCLEOTIDE SEQUENCE [LARGE SCALE GENOMIC DNA]</scope>
    <source>
        <strain evidence="1 2">CCM 7311</strain>
    </source>
</reference>
<comment type="caution">
    <text evidence="1">The sequence shown here is derived from an EMBL/GenBank/DDBJ whole genome shotgun (WGS) entry which is preliminary data.</text>
</comment>
<organism evidence="1 2">
    <name type="scientific">Paenibacillus sepulcri</name>
    <dbReference type="NCBI Taxonomy" id="359917"/>
    <lineage>
        <taxon>Bacteria</taxon>
        <taxon>Bacillati</taxon>
        <taxon>Bacillota</taxon>
        <taxon>Bacilli</taxon>
        <taxon>Bacillales</taxon>
        <taxon>Paenibacillaceae</taxon>
        <taxon>Paenibacillus</taxon>
    </lineage>
</organism>
<gene>
    <name evidence="1" type="ORF">K0U00_47420</name>
</gene>
<dbReference type="EMBL" id="JAHZIK010003200">
    <property type="protein sequence ID" value="MBW7461710.1"/>
    <property type="molecule type" value="Genomic_DNA"/>
</dbReference>
<evidence type="ECO:0000313" key="1">
    <source>
        <dbReference type="EMBL" id="MBW7461710.1"/>
    </source>
</evidence>
<sequence length="164" mass="18691">AEGDLIRVDSSTFPYRNTSGGDAGSWATYDPSTNLKNYFNFVDGGWWRDSWSWMYVQESASTVMQFKFNGTTIALDMLECGECGQADIYLDGQLQQRVDSNAIENKQVRAFEKSGLEDGDHTLEIRGVDSEDKRYIRIAGFEFRHFEDPNAAKFWSEDTFFKAG</sequence>
<dbReference type="Gene3D" id="2.60.120.260">
    <property type="entry name" value="Galactose-binding domain-like"/>
    <property type="match status" value="1"/>
</dbReference>